<proteinExistence type="predicted"/>
<sequence>MLGVLRAKLQFGQLAKDTVDAYPGGGAHLAVQVRSAALDEGAQQREHGHRPTRGVGVAGNGI</sequence>
<dbReference type="EMBL" id="CAFBIZ010000015">
    <property type="protein sequence ID" value="CAB4846502.1"/>
    <property type="molecule type" value="Genomic_DNA"/>
</dbReference>
<evidence type="ECO:0000313" key="2">
    <source>
        <dbReference type="EMBL" id="CAB4846502.1"/>
    </source>
</evidence>
<protein>
    <submittedName>
        <fullName evidence="2">Unannotated protein</fullName>
    </submittedName>
</protein>
<reference evidence="2" key="1">
    <citation type="submission" date="2020-05" db="EMBL/GenBank/DDBJ databases">
        <authorList>
            <person name="Chiriac C."/>
            <person name="Salcher M."/>
            <person name="Ghai R."/>
            <person name="Kavagutti S V."/>
        </authorList>
    </citation>
    <scope>NUCLEOTIDE SEQUENCE</scope>
</reference>
<organism evidence="2">
    <name type="scientific">freshwater metagenome</name>
    <dbReference type="NCBI Taxonomy" id="449393"/>
    <lineage>
        <taxon>unclassified sequences</taxon>
        <taxon>metagenomes</taxon>
        <taxon>ecological metagenomes</taxon>
    </lineage>
</organism>
<dbReference type="AlphaFoldDB" id="A0A6J7BLG9"/>
<name>A0A6J7BLG9_9ZZZZ</name>
<feature type="region of interest" description="Disordered" evidence="1">
    <location>
        <begin position="41"/>
        <end position="62"/>
    </location>
</feature>
<evidence type="ECO:0000256" key="1">
    <source>
        <dbReference type="SAM" id="MobiDB-lite"/>
    </source>
</evidence>
<accession>A0A6J7BLG9</accession>
<gene>
    <name evidence="2" type="ORF">UFOPK3268_00226</name>
</gene>